<comment type="caution">
    <text evidence="2">The sequence shown here is derived from an EMBL/GenBank/DDBJ whole genome shotgun (WGS) entry which is preliminary data.</text>
</comment>
<organism evidence="2 3">
    <name type="scientific">Sarocladium strictum</name>
    <name type="common">Black bundle disease fungus</name>
    <name type="synonym">Acremonium strictum</name>
    <dbReference type="NCBI Taxonomy" id="5046"/>
    <lineage>
        <taxon>Eukaryota</taxon>
        <taxon>Fungi</taxon>
        <taxon>Dikarya</taxon>
        <taxon>Ascomycota</taxon>
        <taxon>Pezizomycotina</taxon>
        <taxon>Sordariomycetes</taxon>
        <taxon>Hypocreomycetidae</taxon>
        <taxon>Hypocreales</taxon>
        <taxon>Sarocladiaceae</taxon>
        <taxon>Sarocladium</taxon>
    </lineage>
</organism>
<evidence type="ECO:0000313" key="3">
    <source>
        <dbReference type="Proteomes" id="UP001175261"/>
    </source>
</evidence>
<evidence type="ECO:0000313" key="2">
    <source>
        <dbReference type="EMBL" id="KAK0383994.1"/>
    </source>
</evidence>
<name>A0AA39GCE6_SARSR</name>
<dbReference type="Proteomes" id="UP001175261">
    <property type="component" value="Unassembled WGS sequence"/>
</dbReference>
<evidence type="ECO:0000256" key="1">
    <source>
        <dbReference type="SAM" id="SignalP"/>
    </source>
</evidence>
<accession>A0AA39GCE6</accession>
<keyword evidence="1" id="KW-0732">Signal</keyword>
<feature type="signal peptide" evidence="1">
    <location>
        <begin position="1"/>
        <end position="24"/>
    </location>
</feature>
<dbReference type="AlphaFoldDB" id="A0AA39GCE6"/>
<feature type="chain" id="PRO_5041413988" description="Secreted protein" evidence="1">
    <location>
        <begin position="25"/>
        <end position="67"/>
    </location>
</feature>
<evidence type="ECO:0008006" key="4">
    <source>
        <dbReference type="Google" id="ProtNLM"/>
    </source>
</evidence>
<reference evidence="2" key="1">
    <citation type="submission" date="2022-10" db="EMBL/GenBank/DDBJ databases">
        <title>Determination and structural analysis of whole genome sequence of Sarocladium strictum F4-1.</title>
        <authorList>
            <person name="Hu L."/>
            <person name="Jiang Y."/>
        </authorList>
    </citation>
    <scope>NUCLEOTIDE SEQUENCE</scope>
    <source>
        <strain evidence="2">F4-1</strain>
    </source>
</reference>
<sequence length="67" mass="6988">MAHSAWAFALVLIAAQCFIRQAIASPITPRGPCPDAIVDAIFLGQLDPSVCCSYGHCKGDVVISVGD</sequence>
<protein>
    <recommendedName>
        <fullName evidence="4">Secreted protein</fullName>
    </recommendedName>
</protein>
<dbReference type="EMBL" id="JAPDFR010000008">
    <property type="protein sequence ID" value="KAK0383994.1"/>
    <property type="molecule type" value="Genomic_DNA"/>
</dbReference>
<gene>
    <name evidence="2" type="ORF">NLU13_8083</name>
</gene>
<proteinExistence type="predicted"/>
<keyword evidence="3" id="KW-1185">Reference proteome</keyword>